<organism evidence="2">
    <name type="scientific">Aspergillus flavus</name>
    <dbReference type="NCBI Taxonomy" id="5059"/>
    <lineage>
        <taxon>Eukaryota</taxon>
        <taxon>Fungi</taxon>
        <taxon>Dikarya</taxon>
        <taxon>Ascomycota</taxon>
        <taxon>Pezizomycotina</taxon>
        <taxon>Eurotiomycetes</taxon>
        <taxon>Eurotiomycetidae</taxon>
        <taxon>Eurotiales</taxon>
        <taxon>Aspergillaceae</taxon>
        <taxon>Aspergillus</taxon>
        <taxon>Aspergillus subgen. Circumdati</taxon>
    </lineage>
</organism>
<sequence length="78" mass="9133">MNLLSETLRWRVPRGPTQWPGRSSEESRFYWFLGTCCLPGPIIWPFFGSLMLSLTTGMFWAFYVSPDRIDRGTWKIAL</sequence>
<dbReference type="EMBL" id="ML734612">
    <property type="protein sequence ID" value="KAB8245431.1"/>
    <property type="molecule type" value="Genomic_DNA"/>
</dbReference>
<dbReference type="Proteomes" id="UP000325434">
    <property type="component" value="Unassembled WGS sequence"/>
</dbReference>
<dbReference type="AlphaFoldDB" id="A0A5N6GSU0"/>
<protein>
    <submittedName>
        <fullName evidence="2">Uncharacterized protein</fullName>
    </submittedName>
</protein>
<reference evidence="2" key="1">
    <citation type="submission" date="2019-04" db="EMBL/GenBank/DDBJ databases">
        <title>Friends and foes A comparative genomics study of 23 Aspergillus species from section Flavi.</title>
        <authorList>
            <consortium name="DOE Joint Genome Institute"/>
            <person name="Kjaerbolling I."/>
            <person name="Vesth T."/>
            <person name="Frisvad J.C."/>
            <person name="Nybo J.L."/>
            <person name="Theobald S."/>
            <person name="Kildgaard S."/>
            <person name="Isbrandt T."/>
            <person name="Kuo A."/>
            <person name="Sato A."/>
            <person name="Lyhne E.K."/>
            <person name="Kogle M.E."/>
            <person name="Wiebenga A."/>
            <person name="Kun R.S."/>
            <person name="Lubbers R.J."/>
            <person name="Makela M.R."/>
            <person name="Barry K."/>
            <person name="Chovatia M."/>
            <person name="Clum A."/>
            <person name="Daum C."/>
            <person name="Haridas S."/>
            <person name="He G."/>
            <person name="LaButti K."/>
            <person name="Lipzen A."/>
            <person name="Mondo S."/>
            <person name="Riley R."/>
            <person name="Salamov A."/>
            <person name="Simmons B.A."/>
            <person name="Magnuson J.K."/>
            <person name="Henrissat B."/>
            <person name="Mortensen U.H."/>
            <person name="Larsen T.O."/>
            <person name="Devries R.P."/>
            <person name="Grigoriev I.V."/>
            <person name="Machida M."/>
            <person name="Baker S.E."/>
            <person name="Andersen M.R."/>
        </authorList>
    </citation>
    <scope>NUCLEOTIDE SEQUENCE [LARGE SCALE GENOMIC DNA]</scope>
    <source>
        <strain evidence="2">CBS 121.62</strain>
    </source>
</reference>
<accession>A0A5N6GSU0</accession>
<evidence type="ECO:0000313" key="2">
    <source>
        <dbReference type="EMBL" id="KAB8245431.1"/>
    </source>
</evidence>
<gene>
    <name evidence="2" type="ORF">BDV35DRAFT_356808</name>
</gene>
<feature type="transmembrane region" description="Helical" evidence="1">
    <location>
        <begin position="42"/>
        <end position="63"/>
    </location>
</feature>
<keyword evidence="1" id="KW-1133">Transmembrane helix</keyword>
<keyword evidence="1" id="KW-0812">Transmembrane</keyword>
<name>A0A5N6GSU0_ASPFL</name>
<keyword evidence="1" id="KW-0472">Membrane</keyword>
<evidence type="ECO:0000256" key="1">
    <source>
        <dbReference type="SAM" id="Phobius"/>
    </source>
</evidence>
<proteinExistence type="predicted"/>